<comment type="caution">
    <text evidence="1">The sequence shown here is derived from an EMBL/GenBank/DDBJ whole genome shotgun (WGS) entry which is preliminary data.</text>
</comment>
<keyword evidence="2" id="KW-1185">Reference proteome</keyword>
<name>A0A8H6VFK9_9PEZI</name>
<proteinExistence type="predicted"/>
<dbReference type="Proteomes" id="UP000660729">
    <property type="component" value="Unassembled WGS sequence"/>
</dbReference>
<gene>
    <name evidence="1" type="ORF">HII31_08197</name>
</gene>
<protein>
    <submittedName>
        <fullName evidence="1">Uncharacterized protein</fullName>
    </submittedName>
</protein>
<sequence>MTVQRLKIAMSEYDNDRWRIISGKVGNGFSATACKEKALEIEMDDDDTAVLQRRESYTAASLLSESTTITAREPLPEGS</sequence>
<dbReference type="AlphaFoldDB" id="A0A8H6VFK9"/>
<accession>A0A8H6VFK9</accession>
<dbReference type="OrthoDB" id="3944275at2759"/>
<reference evidence="1" key="1">
    <citation type="submission" date="2020-04" db="EMBL/GenBank/DDBJ databases">
        <title>Draft genome resource of the tomato pathogen Pseudocercospora fuligena.</title>
        <authorList>
            <person name="Zaccaron A."/>
        </authorList>
    </citation>
    <scope>NUCLEOTIDE SEQUENCE</scope>
    <source>
        <strain evidence="1">PF001</strain>
    </source>
</reference>
<evidence type="ECO:0000313" key="1">
    <source>
        <dbReference type="EMBL" id="KAF7190483.1"/>
    </source>
</evidence>
<dbReference type="EMBL" id="JABCIY010000169">
    <property type="protein sequence ID" value="KAF7190483.1"/>
    <property type="molecule type" value="Genomic_DNA"/>
</dbReference>
<evidence type="ECO:0000313" key="2">
    <source>
        <dbReference type="Proteomes" id="UP000660729"/>
    </source>
</evidence>
<organism evidence="1 2">
    <name type="scientific">Pseudocercospora fuligena</name>
    <dbReference type="NCBI Taxonomy" id="685502"/>
    <lineage>
        <taxon>Eukaryota</taxon>
        <taxon>Fungi</taxon>
        <taxon>Dikarya</taxon>
        <taxon>Ascomycota</taxon>
        <taxon>Pezizomycotina</taxon>
        <taxon>Dothideomycetes</taxon>
        <taxon>Dothideomycetidae</taxon>
        <taxon>Mycosphaerellales</taxon>
        <taxon>Mycosphaerellaceae</taxon>
        <taxon>Pseudocercospora</taxon>
    </lineage>
</organism>